<evidence type="ECO:0000313" key="2">
    <source>
        <dbReference type="Proteomes" id="UP000699042"/>
    </source>
</evidence>
<accession>A0A9P7R929</accession>
<evidence type="ECO:0000313" key="1">
    <source>
        <dbReference type="EMBL" id="KAG7050906.1"/>
    </source>
</evidence>
<dbReference type="AlphaFoldDB" id="A0A9P7R929"/>
<dbReference type="EMBL" id="JAESDN010000004">
    <property type="protein sequence ID" value="KAG7050906.1"/>
    <property type="molecule type" value="Genomic_DNA"/>
</dbReference>
<gene>
    <name evidence="1" type="ORF">JMJ77_001536</name>
</gene>
<name>A0A9P7R929_9PEZI</name>
<dbReference type="Proteomes" id="UP000699042">
    <property type="component" value="Unassembled WGS sequence"/>
</dbReference>
<comment type="caution">
    <text evidence="1">The sequence shown here is derived from an EMBL/GenBank/DDBJ whole genome shotgun (WGS) entry which is preliminary data.</text>
</comment>
<protein>
    <submittedName>
        <fullName evidence="1">Uncharacterized protein</fullName>
    </submittedName>
</protein>
<proteinExistence type="predicted"/>
<keyword evidence="2" id="KW-1185">Reference proteome</keyword>
<reference evidence="1" key="1">
    <citation type="submission" date="2021-05" db="EMBL/GenBank/DDBJ databases">
        <title>Comparative genomics of three Colletotrichum scovillei strains and genetic complementation revealed genes involved fungal growth and virulence on chili pepper.</title>
        <authorList>
            <person name="Hsieh D.-K."/>
            <person name="Chuang S.-C."/>
            <person name="Chen C.-Y."/>
            <person name="Chao Y.-T."/>
            <person name="Lu M.-Y.J."/>
            <person name="Lee M.-H."/>
            <person name="Shih M.-C."/>
        </authorList>
    </citation>
    <scope>NUCLEOTIDE SEQUENCE</scope>
    <source>
        <strain evidence="1">Coll-153</strain>
    </source>
</reference>
<feature type="non-terminal residue" evidence="1">
    <location>
        <position position="1"/>
    </location>
</feature>
<organism evidence="1 2">
    <name type="scientific">Colletotrichum scovillei</name>
    <dbReference type="NCBI Taxonomy" id="1209932"/>
    <lineage>
        <taxon>Eukaryota</taxon>
        <taxon>Fungi</taxon>
        <taxon>Dikarya</taxon>
        <taxon>Ascomycota</taxon>
        <taxon>Pezizomycotina</taxon>
        <taxon>Sordariomycetes</taxon>
        <taxon>Hypocreomycetidae</taxon>
        <taxon>Glomerellales</taxon>
        <taxon>Glomerellaceae</taxon>
        <taxon>Colletotrichum</taxon>
        <taxon>Colletotrichum acutatum species complex</taxon>
    </lineage>
</organism>
<sequence>FISLHTVAPTHRPYFTGTSDLVPYSKSCCSLRGK</sequence>